<dbReference type="InterPro" id="IPR027417">
    <property type="entry name" value="P-loop_NTPase"/>
</dbReference>
<name>A0A6P6Y8G9_DERPT</name>
<dbReference type="PROSITE" id="PS51722">
    <property type="entry name" value="G_TR_2"/>
    <property type="match status" value="1"/>
</dbReference>
<organism evidence="6 7">
    <name type="scientific">Dermatophagoides pteronyssinus</name>
    <name type="common">European house dust mite</name>
    <dbReference type="NCBI Taxonomy" id="6956"/>
    <lineage>
        <taxon>Eukaryota</taxon>
        <taxon>Metazoa</taxon>
        <taxon>Ecdysozoa</taxon>
        <taxon>Arthropoda</taxon>
        <taxon>Chelicerata</taxon>
        <taxon>Arachnida</taxon>
        <taxon>Acari</taxon>
        <taxon>Acariformes</taxon>
        <taxon>Sarcoptiformes</taxon>
        <taxon>Astigmata</taxon>
        <taxon>Psoroptidia</taxon>
        <taxon>Analgoidea</taxon>
        <taxon>Pyroglyphidae</taxon>
        <taxon>Dermatophagoidinae</taxon>
        <taxon>Dermatophagoides</taxon>
    </lineage>
</organism>
<evidence type="ECO:0000256" key="3">
    <source>
        <dbReference type="ARBA" id="ARBA00023134"/>
    </source>
</evidence>
<dbReference type="InterPro" id="IPR009000">
    <property type="entry name" value="Transl_B-barrel_sf"/>
</dbReference>
<accession>A0A6P6Y8G9</accession>
<dbReference type="GO" id="GO:0003746">
    <property type="term" value="F:translation elongation factor activity"/>
    <property type="evidence" value="ECO:0007669"/>
    <property type="project" value="TreeGrafter"/>
</dbReference>
<evidence type="ECO:0000313" key="6">
    <source>
        <dbReference type="Proteomes" id="UP000515146"/>
    </source>
</evidence>
<feature type="compositionally biased region" description="Acidic residues" evidence="4">
    <location>
        <begin position="11"/>
        <end position="20"/>
    </location>
</feature>
<evidence type="ECO:0000313" key="7">
    <source>
        <dbReference type="RefSeq" id="XP_027201662.1"/>
    </source>
</evidence>
<dbReference type="AlphaFoldDB" id="A0A6P6Y8G9"/>
<protein>
    <submittedName>
        <fullName evidence="7">GTP-binding protein 2-like</fullName>
    </submittedName>
</protein>
<keyword evidence="2" id="KW-0547">Nucleotide-binding</keyword>
<dbReference type="PANTHER" id="PTHR43721:SF3">
    <property type="entry name" value="GTP-BINDING PROTEIN 2"/>
    <property type="match status" value="1"/>
</dbReference>
<keyword evidence="6" id="KW-1185">Reference proteome</keyword>
<dbReference type="Pfam" id="PF00009">
    <property type="entry name" value="GTP_EFTU"/>
    <property type="match status" value="1"/>
</dbReference>
<dbReference type="GO" id="GO:0003924">
    <property type="term" value="F:GTPase activity"/>
    <property type="evidence" value="ECO:0007669"/>
    <property type="project" value="InterPro"/>
</dbReference>
<dbReference type="InParanoid" id="A0A6P6Y8G9"/>
<reference evidence="7" key="1">
    <citation type="submission" date="2025-08" db="UniProtKB">
        <authorList>
            <consortium name="RefSeq"/>
        </authorList>
    </citation>
    <scope>IDENTIFICATION</scope>
    <source>
        <strain evidence="7">Airmid</strain>
    </source>
</reference>
<dbReference type="SUPFAM" id="SSF50447">
    <property type="entry name" value="Translation proteins"/>
    <property type="match status" value="1"/>
</dbReference>
<sequence length="638" mass="71896">MNPSLSTIFDYGDDNDDDNGQNDLHFHQHNHHHHHQKSFQNRRQNSHRHIRRTSTISTSKSHHNLLPIDNDTILPPEQEQGNVEYKLKLINPSPNRLEHLITQMKWRLEEGDGEAIYEIGVEDNGGLKGLTDDEISSSLQTLNLMANKINASVSITQEKLIESTRNDNNPRKALEVLVKKIPNDRQAAEIRISVLGNVETGKSSLLGVLTQGELDNGKGRARLNLFRHRHEIRSGRTSSINKEILGFDNRGRPIKYCDYQTSEEICQLSSKIIVFIDSGGHRKYLKTTVFSLTATHADYAILVIDALSPLDCGTNLLHLSLAIALEVPIMVVINKIDLCDQKMIDQIVNNVQQLIESSFCKNKKSITIKNNNDIIDYCNNNNNKLKNLVPIFLISCVNGNGLELLYKFLHLLEPSLDSIDRDKLIKQNCTFQIDQTFNIPNLGVVASGFLRSGLIEEGSVLKVGPLDDGHFVDVFVTSVQRHKVNRRIVRPGESSTLALNLFKNSTITMNDDNVTDSTATKNTNNSTIILSKIIRKGMVLLSNVDPNSICQYFQAQIYSLSYSSAVITLGSSAIVYIENVRQSGIILAIKHKEQIYADESATVIIRFIRRPEYIRNGYRLLLQFERAKAIGHVTKVFF</sequence>
<feature type="compositionally biased region" description="Basic residues" evidence="4">
    <location>
        <begin position="27"/>
        <end position="37"/>
    </location>
</feature>
<evidence type="ECO:0000256" key="4">
    <source>
        <dbReference type="SAM" id="MobiDB-lite"/>
    </source>
</evidence>
<dbReference type="OrthoDB" id="248233at2759"/>
<dbReference type="RefSeq" id="XP_027201662.1">
    <property type="nucleotide sequence ID" value="XM_027345861.1"/>
</dbReference>
<dbReference type="KEGG" id="dpte:113795656"/>
<dbReference type="Proteomes" id="UP000515146">
    <property type="component" value="Unplaced"/>
</dbReference>
<dbReference type="InterPro" id="IPR050055">
    <property type="entry name" value="EF-Tu_GTPase"/>
</dbReference>
<keyword evidence="3" id="KW-0342">GTP-binding</keyword>
<feature type="domain" description="Tr-type G" evidence="5">
    <location>
        <begin position="187"/>
        <end position="417"/>
    </location>
</feature>
<dbReference type="Gene3D" id="2.40.30.10">
    <property type="entry name" value="Translation factors"/>
    <property type="match status" value="1"/>
</dbReference>
<dbReference type="Gene3D" id="3.40.50.300">
    <property type="entry name" value="P-loop containing nucleotide triphosphate hydrolases"/>
    <property type="match status" value="1"/>
</dbReference>
<dbReference type="InterPro" id="IPR009001">
    <property type="entry name" value="Transl_elong_EF1A/Init_IF2_C"/>
</dbReference>
<evidence type="ECO:0000259" key="5">
    <source>
        <dbReference type="PROSITE" id="PS51722"/>
    </source>
</evidence>
<proteinExistence type="inferred from homology"/>
<feature type="region of interest" description="Disordered" evidence="4">
    <location>
        <begin position="1"/>
        <end position="75"/>
    </location>
</feature>
<evidence type="ECO:0000256" key="1">
    <source>
        <dbReference type="ARBA" id="ARBA00007249"/>
    </source>
</evidence>
<dbReference type="FunCoup" id="A0A6P6Y8G9">
    <property type="interactions" value="1023"/>
</dbReference>
<dbReference type="OMA" id="ENMPMKI"/>
<comment type="similarity">
    <text evidence="1">Belongs to the TRAFAC class translation factor GTPase superfamily. Classic translation factor GTPase family. EF-Tu/EF-1A subfamily.</text>
</comment>
<dbReference type="InterPro" id="IPR000795">
    <property type="entry name" value="T_Tr_GTP-bd_dom"/>
</dbReference>
<dbReference type="GO" id="GO:0005525">
    <property type="term" value="F:GTP binding"/>
    <property type="evidence" value="ECO:0007669"/>
    <property type="project" value="UniProtKB-KW"/>
</dbReference>
<gene>
    <name evidence="7" type="primary">LOC113795656</name>
</gene>
<dbReference type="PANTHER" id="PTHR43721">
    <property type="entry name" value="ELONGATION FACTOR TU-RELATED"/>
    <property type="match status" value="1"/>
</dbReference>
<evidence type="ECO:0000256" key="2">
    <source>
        <dbReference type="ARBA" id="ARBA00022741"/>
    </source>
</evidence>
<dbReference type="SUPFAM" id="SSF52540">
    <property type="entry name" value="P-loop containing nucleoside triphosphate hydrolases"/>
    <property type="match status" value="1"/>
</dbReference>
<dbReference type="SUPFAM" id="SSF50465">
    <property type="entry name" value="EF-Tu/eEF-1alpha/eIF2-gamma C-terminal domain"/>
    <property type="match status" value="1"/>
</dbReference>